<evidence type="ECO:0000259" key="8">
    <source>
        <dbReference type="PROSITE" id="PS51779"/>
    </source>
</evidence>
<evidence type="ECO:0000313" key="9">
    <source>
        <dbReference type="EMBL" id="CAB4742058.1"/>
    </source>
</evidence>
<dbReference type="HAMAP" id="MF_00911">
    <property type="entry name" value="FtsQ_subfam"/>
    <property type="match status" value="1"/>
</dbReference>
<dbReference type="InterPro" id="IPR050487">
    <property type="entry name" value="FtsQ_DivIB"/>
</dbReference>
<dbReference type="Gene3D" id="3.10.20.310">
    <property type="entry name" value="membrane protein fhac"/>
    <property type="match status" value="1"/>
</dbReference>
<dbReference type="PROSITE" id="PS51779">
    <property type="entry name" value="POTRA"/>
    <property type="match status" value="1"/>
</dbReference>
<organism evidence="9">
    <name type="scientific">freshwater metagenome</name>
    <dbReference type="NCBI Taxonomy" id="449393"/>
    <lineage>
        <taxon>unclassified sequences</taxon>
        <taxon>metagenomes</taxon>
        <taxon>ecological metagenomes</taxon>
    </lineage>
</organism>
<dbReference type="InterPro" id="IPR034746">
    <property type="entry name" value="POTRA"/>
</dbReference>
<evidence type="ECO:0000256" key="2">
    <source>
        <dbReference type="ARBA" id="ARBA00022475"/>
    </source>
</evidence>
<protein>
    <submittedName>
        <fullName evidence="9">Unannotated protein</fullName>
    </submittedName>
</protein>
<dbReference type="GO" id="GO:0090529">
    <property type="term" value="P:cell septum assembly"/>
    <property type="evidence" value="ECO:0007669"/>
    <property type="project" value="InterPro"/>
</dbReference>
<gene>
    <name evidence="9" type="ORF">UFOPK2761_01363</name>
</gene>
<dbReference type="InterPro" id="IPR005548">
    <property type="entry name" value="Cell_div_FtsQ/DivIB_C"/>
</dbReference>
<keyword evidence="2" id="KW-1003">Cell membrane</keyword>
<dbReference type="AlphaFoldDB" id="A0A6J6T4Z2"/>
<dbReference type="Pfam" id="PF08478">
    <property type="entry name" value="POTRA_1"/>
    <property type="match status" value="1"/>
</dbReference>
<dbReference type="PANTHER" id="PTHR37820">
    <property type="entry name" value="CELL DIVISION PROTEIN DIVIB"/>
    <property type="match status" value="1"/>
</dbReference>
<comment type="subcellular location">
    <subcellularLocation>
        <location evidence="1">Membrane</location>
    </subcellularLocation>
</comment>
<keyword evidence="5" id="KW-1133">Transmembrane helix</keyword>
<keyword evidence="3" id="KW-0132">Cell division</keyword>
<accession>A0A6J6T4Z2</accession>
<evidence type="ECO:0000256" key="3">
    <source>
        <dbReference type="ARBA" id="ARBA00022618"/>
    </source>
</evidence>
<evidence type="ECO:0000256" key="7">
    <source>
        <dbReference type="ARBA" id="ARBA00023306"/>
    </source>
</evidence>
<evidence type="ECO:0000256" key="5">
    <source>
        <dbReference type="ARBA" id="ARBA00022989"/>
    </source>
</evidence>
<name>A0A6J6T4Z2_9ZZZZ</name>
<dbReference type="InterPro" id="IPR026579">
    <property type="entry name" value="FtsQ"/>
</dbReference>
<proteinExistence type="inferred from homology"/>
<evidence type="ECO:0000256" key="1">
    <source>
        <dbReference type="ARBA" id="ARBA00004370"/>
    </source>
</evidence>
<keyword evidence="4" id="KW-0812">Transmembrane</keyword>
<keyword evidence="6" id="KW-0472">Membrane</keyword>
<evidence type="ECO:0000256" key="4">
    <source>
        <dbReference type="ARBA" id="ARBA00022692"/>
    </source>
</evidence>
<dbReference type="InterPro" id="IPR013685">
    <property type="entry name" value="POTRA_FtsQ_type"/>
</dbReference>
<dbReference type="GO" id="GO:0005886">
    <property type="term" value="C:plasma membrane"/>
    <property type="evidence" value="ECO:0007669"/>
    <property type="project" value="TreeGrafter"/>
</dbReference>
<keyword evidence="7" id="KW-0131">Cell cycle</keyword>
<dbReference type="PANTHER" id="PTHR37820:SF1">
    <property type="entry name" value="CELL DIVISION PROTEIN FTSQ"/>
    <property type="match status" value="1"/>
</dbReference>
<dbReference type="Pfam" id="PF03799">
    <property type="entry name" value="FtsQ_DivIB_C"/>
    <property type="match status" value="1"/>
</dbReference>
<evidence type="ECO:0000256" key="6">
    <source>
        <dbReference type="ARBA" id="ARBA00023136"/>
    </source>
</evidence>
<dbReference type="EMBL" id="CAEZYQ010000009">
    <property type="protein sequence ID" value="CAB4742058.1"/>
    <property type="molecule type" value="Genomic_DNA"/>
</dbReference>
<reference evidence="9" key="1">
    <citation type="submission" date="2020-05" db="EMBL/GenBank/DDBJ databases">
        <authorList>
            <person name="Chiriac C."/>
            <person name="Salcher M."/>
            <person name="Ghai R."/>
            <person name="Kavagutti S V."/>
        </authorList>
    </citation>
    <scope>NUCLEOTIDE SEQUENCE</scope>
</reference>
<sequence length="247" mass="26616">MTQRTTQSASQARAQRAFARRRWARRWLSWRRALLALAALLALGLGAYAVWFSSWLAAEQVTVAGASQLAPDEVEQAAGVPLGEPLARVDLDAVRTRVASLAMVSEVDVVRRWPHTVAITVVERQAVAVVQIGTALRGLDAEGVVFRDYATAPPDLPRVQTASGASSEALREAAAVVSALPEDLAPRVDFVSVASIDRIELALRDGRTVVWGSAEDSERKAEVLAVLLTQDARVYDVSVPATPTTRQ</sequence>
<feature type="domain" description="POTRA" evidence="8">
    <location>
        <begin position="56"/>
        <end position="124"/>
    </location>
</feature>